<sequence>MKSRGYNSVINISAVAIAVSIAFAATFSSFAVVTVSIITIVGFIIAITLAPPAGSPVSIAFASTFGVVGSCSLTALSIFAAANSFVLTLIVIGYSIGIITVIRLSAWLRERFHSRRGIIGYWLGFNLLSISYAVLALIVALPRIPDAGLTGVLLFPLFLAILPLVNAALDWVSLGVTRGLLYAIRRGHHTGLTALGWVFADIVLAIFFLCTIASLVTLLLSGINAATIAWGGGLLLDLGSLFDELASNPASIDFIWIHFMMISTLIPTLVHFLIAGFSVVFVLPDGWRQWIVQNTNVNEDARLLAFLYVSFMPLLALALPAGLLWSLYILVSMHHGVLAMGLLEWTRGIAMVVDPSMT</sequence>
<feature type="transmembrane region" description="Helical" evidence="1">
    <location>
        <begin position="118"/>
        <end position="141"/>
    </location>
</feature>
<feature type="transmembrane region" description="Helical" evidence="1">
    <location>
        <begin position="85"/>
        <end position="106"/>
    </location>
</feature>
<gene>
    <name evidence="2" type="ORF">BECKLFY1418C_GA0070996_10276</name>
</gene>
<accession>A0A450WIQ4</accession>
<feature type="transmembrane region" description="Helical" evidence="1">
    <location>
        <begin position="254"/>
        <end position="283"/>
    </location>
</feature>
<keyword evidence="1" id="KW-1133">Transmembrane helix</keyword>
<feature type="transmembrane region" description="Helical" evidence="1">
    <location>
        <begin position="153"/>
        <end position="173"/>
    </location>
</feature>
<keyword evidence="1" id="KW-0812">Transmembrane</keyword>
<reference evidence="2" key="1">
    <citation type="submission" date="2019-02" db="EMBL/GenBank/DDBJ databases">
        <authorList>
            <person name="Gruber-Vodicka R. H."/>
            <person name="Seah K. B. B."/>
        </authorList>
    </citation>
    <scope>NUCLEOTIDE SEQUENCE</scope>
    <source>
        <strain evidence="2">BECK_BY7</strain>
    </source>
</reference>
<feature type="transmembrane region" description="Helical" evidence="1">
    <location>
        <begin position="57"/>
        <end position="79"/>
    </location>
</feature>
<feature type="transmembrane region" description="Helical" evidence="1">
    <location>
        <begin position="30"/>
        <end position="50"/>
    </location>
</feature>
<evidence type="ECO:0000256" key="1">
    <source>
        <dbReference type="SAM" id="Phobius"/>
    </source>
</evidence>
<organism evidence="2">
    <name type="scientific">Candidatus Kentrum sp. LFY</name>
    <dbReference type="NCBI Taxonomy" id="2126342"/>
    <lineage>
        <taxon>Bacteria</taxon>
        <taxon>Pseudomonadati</taxon>
        <taxon>Pseudomonadota</taxon>
        <taxon>Gammaproteobacteria</taxon>
        <taxon>Candidatus Kentrum</taxon>
    </lineage>
</organism>
<protein>
    <submittedName>
        <fullName evidence="2">Uncharacterized protein</fullName>
    </submittedName>
</protein>
<feature type="transmembrane region" description="Helical" evidence="1">
    <location>
        <begin position="194"/>
        <end position="216"/>
    </location>
</feature>
<keyword evidence="1" id="KW-0472">Membrane</keyword>
<dbReference type="EMBL" id="CAADFN010000027">
    <property type="protein sequence ID" value="VFK16898.1"/>
    <property type="molecule type" value="Genomic_DNA"/>
</dbReference>
<feature type="transmembrane region" description="Helical" evidence="1">
    <location>
        <begin position="303"/>
        <end position="331"/>
    </location>
</feature>
<dbReference type="AlphaFoldDB" id="A0A450WIQ4"/>
<evidence type="ECO:0000313" key="2">
    <source>
        <dbReference type="EMBL" id="VFK16898.1"/>
    </source>
</evidence>
<proteinExistence type="predicted"/>
<name>A0A450WIQ4_9GAMM</name>
<feature type="transmembrane region" description="Helical" evidence="1">
    <location>
        <begin position="7"/>
        <end position="24"/>
    </location>
</feature>